<gene>
    <name evidence="7" type="ORF">FB474_0404</name>
</gene>
<evidence type="ECO:0000256" key="2">
    <source>
        <dbReference type="ARBA" id="ARBA00022676"/>
    </source>
</evidence>
<evidence type="ECO:0000256" key="4">
    <source>
        <dbReference type="SAM" id="MobiDB-lite"/>
    </source>
</evidence>
<dbReference type="OrthoDB" id="9792269at2"/>
<feature type="domain" description="Glycosyl transferase family 1" evidence="5">
    <location>
        <begin position="223"/>
        <end position="366"/>
    </location>
</feature>
<protein>
    <recommendedName>
        <fullName evidence="1">D-inositol 3-phosphate glycosyltransferase</fullName>
    </recommendedName>
</protein>
<evidence type="ECO:0000259" key="6">
    <source>
        <dbReference type="Pfam" id="PF13439"/>
    </source>
</evidence>
<feature type="domain" description="Glycosyltransferase subfamily 4-like N-terminal" evidence="6">
    <location>
        <begin position="43"/>
        <end position="201"/>
    </location>
</feature>
<organism evidence="7 8">
    <name type="scientific">Oryzihumus leptocrescens</name>
    <dbReference type="NCBI Taxonomy" id="297536"/>
    <lineage>
        <taxon>Bacteria</taxon>
        <taxon>Bacillati</taxon>
        <taxon>Actinomycetota</taxon>
        <taxon>Actinomycetes</taxon>
        <taxon>Micrococcales</taxon>
        <taxon>Intrasporangiaceae</taxon>
        <taxon>Oryzihumus</taxon>
    </lineage>
</organism>
<dbReference type="RefSeq" id="WP_141787126.1">
    <property type="nucleotide sequence ID" value="NZ_BAAAKX010000009.1"/>
</dbReference>
<dbReference type="EMBL" id="VFOQ01000001">
    <property type="protein sequence ID" value="TQL59058.1"/>
    <property type="molecule type" value="Genomic_DNA"/>
</dbReference>
<evidence type="ECO:0000256" key="1">
    <source>
        <dbReference type="ARBA" id="ARBA00021292"/>
    </source>
</evidence>
<dbReference type="SUPFAM" id="SSF53756">
    <property type="entry name" value="UDP-Glycosyltransferase/glycogen phosphorylase"/>
    <property type="match status" value="1"/>
</dbReference>
<reference evidence="7 8" key="1">
    <citation type="submission" date="2019-06" db="EMBL/GenBank/DDBJ databases">
        <title>Sequencing the genomes of 1000 actinobacteria strains.</title>
        <authorList>
            <person name="Klenk H.-P."/>
        </authorList>
    </citation>
    <scope>NUCLEOTIDE SEQUENCE [LARGE SCALE GENOMIC DNA]</scope>
    <source>
        <strain evidence="7 8">DSM 18082</strain>
    </source>
</reference>
<dbReference type="GO" id="GO:0016757">
    <property type="term" value="F:glycosyltransferase activity"/>
    <property type="evidence" value="ECO:0007669"/>
    <property type="project" value="UniProtKB-KW"/>
</dbReference>
<keyword evidence="2" id="KW-0328">Glycosyltransferase</keyword>
<dbReference type="GO" id="GO:1901137">
    <property type="term" value="P:carbohydrate derivative biosynthetic process"/>
    <property type="evidence" value="ECO:0007669"/>
    <property type="project" value="UniProtKB-ARBA"/>
</dbReference>
<dbReference type="CDD" id="cd03801">
    <property type="entry name" value="GT4_PimA-like"/>
    <property type="match status" value="1"/>
</dbReference>
<dbReference type="Pfam" id="PF13439">
    <property type="entry name" value="Glyco_transf_4"/>
    <property type="match status" value="1"/>
</dbReference>
<dbReference type="Gene3D" id="3.40.50.2000">
    <property type="entry name" value="Glycogen Phosphorylase B"/>
    <property type="match status" value="2"/>
</dbReference>
<name>A0A542ZFE7_9MICO</name>
<proteinExistence type="predicted"/>
<dbReference type="PANTHER" id="PTHR45947:SF3">
    <property type="entry name" value="SULFOQUINOVOSYL TRANSFERASE SQD2"/>
    <property type="match status" value="1"/>
</dbReference>
<evidence type="ECO:0000259" key="5">
    <source>
        <dbReference type="Pfam" id="PF00534"/>
    </source>
</evidence>
<accession>A0A542ZFE7</accession>
<feature type="region of interest" description="Disordered" evidence="4">
    <location>
        <begin position="1"/>
        <end position="21"/>
    </location>
</feature>
<dbReference type="Pfam" id="PF00534">
    <property type="entry name" value="Glycos_transf_1"/>
    <property type="match status" value="1"/>
</dbReference>
<evidence type="ECO:0000313" key="8">
    <source>
        <dbReference type="Proteomes" id="UP000319514"/>
    </source>
</evidence>
<comment type="caution">
    <text evidence="7">The sequence shown here is derived from an EMBL/GenBank/DDBJ whole genome shotgun (WGS) entry which is preliminary data.</text>
</comment>
<evidence type="ECO:0000313" key="7">
    <source>
        <dbReference type="EMBL" id="TQL59058.1"/>
    </source>
</evidence>
<dbReference type="AlphaFoldDB" id="A0A542ZFE7"/>
<dbReference type="InterPro" id="IPR028098">
    <property type="entry name" value="Glyco_trans_4-like_N"/>
</dbReference>
<keyword evidence="8" id="KW-1185">Reference proteome</keyword>
<sequence>MTIHLRTVPSRSARRRHTPDPTAAAWRPLRIVMIGQKGLPATFGGIEHHVEEVGRRLAERGHQVTVFCRSSYGAVRDAAYLGMELRSAPTVGTKHLDAIVHSASSTALGLLGGADIVHYHGMGPGLMSPVPHYLSHAKVVLTIHGLDHQRGKWGHAAQAVLGAGHWMSGHLPDRTVVVSRALENHYLEHFSHGCDYIPNGVVEPPDLPAQRIVDELGLTPGGYALFVGRLVPEKAPDQLLRAYRRVPGNLPLVVVGDSSFTDDYTGQVRDLAAQDPRVMLTGFAYGDLLAELYRHAAAFVQPSLLEGLPLTLLEAASHGTPVVASDIAPHLEVLGADAPGRRVFAAGDEAGLASALTTVLAAPRQERAAATGLRRQVLDTYRWDAAVDQLEQLYLEEVRVTPQTRRLRRRPAAALPGTTLGRTPW</sequence>
<dbReference type="Proteomes" id="UP000319514">
    <property type="component" value="Unassembled WGS sequence"/>
</dbReference>
<dbReference type="InterPro" id="IPR001296">
    <property type="entry name" value="Glyco_trans_1"/>
</dbReference>
<dbReference type="PANTHER" id="PTHR45947">
    <property type="entry name" value="SULFOQUINOVOSYL TRANSFERASE SQD2"/>
    <property type="match status" value="1"/>
</dbReference>
<keyword evidence="3 7" id="KW-0808">Transferase</keyword>
<dbReference type="InterPro" id="IPR050194">
    <property type="entry name" value="Glycosyltransferase_grp1"/>
</dbReference>
<evidence type="ECO:0000256" key="3">
    <source>
        <dbReference type="ARBA" id="ARBA00022679"/>
    </source>
</evidence>